<dbReference type="Proteomes" id="UP000294854">
    <property type="component" value="Unassembled WGS sequence"/>
</dbReference>
<dbReference type="InterPro" id="IPR012156">
    <property type="entry name" value="Cold_shock_CspA"/>
</dbReference>
<keyword evidence="2" id="KW-0963">Cytoplasm</keyword>
<dbReference type="Gene3D" id="2.40.50.140">
    <property type="entry name" value="Nucleic acid-binding proteins"/>
    <property type="match status" value="1"/>
</dbReference>
<dbReference type="GO" id="GO:0003676">
    <property type="term" value="F:nucleic acid binding"/>
    <property type="evidence" value="ECO:0007669"/>
    <property type="project" value="InterPro"/>
</dbReference>
<dbReference type="InterPro" id="IPR011129">
    <property type="entry name" value="CSD"/>
</dbReference>
<evidence type="ECO:0000259" key="3">
    <source>
        <dbReference type="PROSITE" id="PS51857"/>
    </source>
</evidence>
<dbReference type="InterPro" id="IPR050181">
    <property type="entry name" value="Cold_shock_domain"/>
</dbReference>
<proteinExistence type="predicted"/>
<comment type="caution">
    <text evidence="4">The sequence shown here is derived from an EMBL/GenBank/DDBJ whole genome shotgun (WGS) entry which is preliminary data.</text>
</comment>
<evidence type="ECO:0000256" key="1">
    <source>
        <dbReference type="ARBA" id="ARBA00004496"/>
    </source>
</evidence>
<reference evidence="4 5" key="1">
    <citation type="journal article" date="2019" name="Appl. Microbiol. Biotechnol.">
        <title>Uncovering carbohydrate metabolism through a genotype-phenotype association study of 56 lactic acid bacteria genomes.</title>
        <authorList>
            <person name="Buron-Moles G."/>
            <person name="Chailyan A."/>
            <person name="Dolejs I."/>
            <person name="Forster J."/>
            <person name="Miks M.H."/>
        </authorList>
    </citation>
    <scope>NUCLEOTIDE SEQUENCE [LARGE SCALE GENOMIC DNA]</scope>
    <source>
        <strain evidence="4 5">ATCC 49373</strain>
    </source>
</reference>
<organism evidence="4 5">
    <name type="scientific">Secundilactobacillus malefermentans</name>
    <dbReference type="NCBI Taxonomy" id="176292"/>
    <lineage>
        <taxon>Bacteria</taxon>
        <taxon>Bacillati</taxon>
        <taxon>Bacillota</taxon>
        <taxon>Bacilli</taxon>
        <taxon>Lactobacillales</taxon>
        <taxon>Lactobacillaceae</taxon>
        <taxon>Secundilactobacillus</taxon>
    </lineage>
</organism>
<evidence type="ECO:0000313" key="5">
    <source>
        <dbReference type="Proteomes" id="UP000294854"/>
    </source>
</evidence>
<dbReference type="OrthoDB" id="9805039at2"/>
<dbReference type="RefSeq" id="WP_010620107.1">
    <property type="nucleotide sequence ID" value="NZ_CP042371.1"/>
</dbReference>
<dbReference type="AlphaFoldDB" id="A0A4V3A4J7"/>
<sequence length="69" mass="7300">MITGVVKSYNAQTGFGFISIPGNDSLFVHYTAIEGSGYREIKAGQHVSCVVVDGLKGPQAAKVTIIDEN</sequence>
<comment type="subcellular location">
    <subcellularLocation>
        <location evidence="1">Cytoplasm</location>
    </subcellularLocation>
</comment>
<dbReference type="STRING" id="1122149.FD44_GL000576"/>
<dbReference type="Pfam" id="PF00313">
    <property type="entry name" value="CSD"/>
    <property type="match status" value="1"/>
</dbReference>
<name>A0A4V3A4J7_9LACO</name>
<dbReference type="PRINTS" id="PR00050">
    <property type="entry name" value="COLDSHOCK"/>
</dbReference>
<dbReference type="EMBL" id="PUFO01000007">
    <property type="protein sequence ID" value="TDG80669.1"/>
    <property type="molecule type" value="Genomic_DNA"/>
</dbReference>
<gene>
    <name evidence="4" type="ORF">C5L31_001245</name>
</gene>
<dbReference type="SMART" id="SM00357">
    <property type="entry name" value="CSP"/>
    <property type="match status" value="1"/>
</dbReference>
<dbReference type="PIRSF" id="PIRSF002599">
    <property type="entry name" value="Cold_shock_A"/>
    <property type="match status" value="1"/>
</dbReference>
<dbReference type="SUPFAM" id="SSF50249">
    <property type="entry name" value="Nucleic acid-binding proteins"/>
    <property type="match status" value="1"/>
</dbReference>
<evidence type="ECO:0000256" key="2">
    <source>
        <dbReference type="ARBA" id="ARBA00022490"/>
    </source>
</evidence>
<dbReference type="InterPro" id="IPR002059">
    <property type="entry name" value="CSP_DNA-bd"/>
</dbReference>
<dbReference type="PROSITE" id="PS51857">
    <property type="entry name" value="CSD_2"/>
    <property type="match status" value="1"/>
</dbReference>
<accession>A0A4V3A4J7</accession>
<keyword evidence="5" id="KW-1185">Reference proteome</keyword>
<dbReference type="InterPro" id="IPR012340">
    <property type="entry name" value="NA-bd_OB-fold"/>
</dbReference>
<evidence type="ECO:0000313" key="4">
    <source>
        <dbReference type="EMBL" id="TDG80669.1"/>
    </source>
</evidence>
<dbReference type="GO" id="GO:0005737">
    <property type="term" value="C:cytoplasm"/>
    <property type="evidence" value="ECO:0007669"/>
    <property type="project" value="UniProtKB-SubCell"/>
</dbReference>
<feature type="domain" description="CSD" evidence="3">
    <location>
        <begin position="1"/>
        <end position="65"/>
    </location>
</feature>
<dbReference type="PANTHER" id="PTHR11544">
    <property type="entry name" value="COLD SHOCK DOMAIN CONTAINING PROTEINS"/>
    <property type="match status" value="1"/>
</dbReference>
<protein>
    <recommendedName>
        <fullName evidence="3">CSD domain-containing protein</fullName>
    </recommendedName>
</protein>